<evidence type="ECO:0000313" key="2">
    <source>
        <dbReference type="Proteomes" id="UP000019275"/>
    </source>
</evidence>
<proteinExistence type="predicted"/>
<name>A0ABN0RJ31_9FLAO</name>
<reference evidence="1 2" key="1">
    <citation type="journal article" date="2014" name="Genome Announc.">
        <title>Draft Genome Sequence of the Carrageenan-Degrading Bacterium Cellulophaga sp. Strain KL-A, Isolated from Decaying Marine Algae.</title>
        <authorList>
            <person name="Shan D."/>
            <person name="Ying J."/>
            <person name="Li X."/>
            <person name="Gao Z."/>
            <person name="Wei G."/>
            <person name="Shao Z."/>
        </authorList>
    </citation>
    <scope>NUCLEOTIDE SEQUENCE [LARGE SCALE GENOMIC DNA]</scope>
    <source>
        <strain evidence="1 2">KL-A</strain>
    </source>
</reference>
<dbReference type="EMBL" id="ARZX01000090">
    <property type="protein sequence ID" value="EWH08718.1"/>
    <property type="molecule type" value="Genomic_DNA"/>
</dbReference>
<protein>
    <submittedName>
        <fullName evidence="1">Uncharacterized protein</fullName>
    </submittedName>
</protein>
<sequence length="211" mass="24921">MKKQYKIWQNEWRQIMEKPINVEVDPKCDFDLHFDIWELDKNKFIELFNSFPKGTEIGNNAYNLRNGLIEEFNQKLSKEEIISETQKAINDLQKIAYSEELNNPKIIFRTGNSISDLTDINYSEMISIEIDDQIYDFIKKGTGEIGNNAYHFLSEPMYRMRSSYVPSRWILWTLTDINHINPYKSLLKLENNNCSVFLIDDGGILIFQTKE</sequence>
<keyword evidence="2" id="KW-1185">Reference proteome</keyword>
<organism evidence="1 2">
    <name type="scientific">Cellulophaga geojensis KL-A</name>
    <dbReference type="NCBI Taxonomy" id="1328323"/>
    <lineage>
        <taxon>Bacteria</taxon>
        <taxon>Pseudomonadati</taxon>
        <taxon>Bacteroidota</taxon>
        <taxon>Flavobacteriia</taxon>
        <taxon>Flavobacteriales</taxon>
        <taxon>Flavobacteriaceae</taxon>
        <taxon>Cellulophaga</taxon>
    </lineage>
</organism>
<evidence type="ECO:0000313" key="1">
    <source>
        <dbReference type="EMBL" id="EWH08718.1"/>
    </source>
</evidence>
<dbReference type="RefSeq" id="WP_034647491.1">
    <property type="nucleotide sequence ID" value="NZ_ARZX01000090.1"/>
</dbReference>
<comment type="caution">
    <text evidence="1">The sequence shown here is derived from an EMBL/GenBank/DDBJ whole genome shotgun (WGS) entry which is preliminary data.</text>
</comment>
<dbReference type="Proteomes" id="UP000019275">
    <property type="component" value="Unassembled WGS sequence"/>
</dbReference>
<gene>
    <name evidence="1" type="ORF">KLA_17474</name>
</gene>
<accession>A0ABN0RJ31</accession>